<keyword evidence="9" id="KW-0472">Membrane</keyword>
<dbReference type="GO" id="GO:0005506">
    <property type="term" value="F:iron ion binding"/>
    <property type="evidence" value="ECO:0007669"/>
    <property type="project" value="InterPro"/>
</dbReference>
<dbReference type="CDD" id="cd11060">
    <property type="entry name" value="CYP57A1-like"/>
    <property type="match status" value="1"/>
</dbReference>
<evidence type="ECO:0000256" key="4">
    <source>
        <dbReference type="ARBA" id="ARBA00022723"/>
    </source>
</evidence>
<dbReference type="SUPFAM" id="SSF48264">
    <property type="entry name" value="Cytochrome P450"/>
    <property type="match status" value="1"/>
</dbReference>
<comment type="cofactor">
    <cofactor evidence="1 8">
        <name>heme</name>
        <dbReference type="ChEBI" id="CHEBI:30413"/>
    </cofactor>
</comment>
<dbReference type="PRINTS" id="PR00385">
    <property type="entry name" value="P450"/>
</dbReference>
<dbReference type="Gene3D" id="1.10.630.10">
    <property type="entry name" value="Cytochrome P450"/>
    <property type="match status" value="1"/>
</dbReference>
<evidence type="ECO:0000313" key="10">
    <source>
        <dbReference type="EMBL" id="ETS76355.1"/>
    </source>
</evidence>
<evidence type="ECO:0000256" key="3">
    <source>
        <dbReference type="ARBA" id="ARBA00022617"/>
    </source>
</evidence>
<dbReference type="KEGG" id="pfy:PFICI_11742"/>
<organism evidence="10 11">
    <name type="scientific">Pestalotiopsis fici (strain W106-1 / CGMCC3.15140)</name>
    <dbReference type="NCBI Taxonomy" id="1229662"/>
    <lineage>
        <taxon>Eukaryota</taxon>
        <taxon>Fungi</taxon>
        <taxon>Dikarya</taxon>
        <taxon>Ascomycota</taxon>
        <taxon>Pezizomycotina</taxon>
        <taxon>Sordariomycetes</taxon>
        <taxon>Xylariomycetidae</taxon>
        <taxon>Amphisphaeriales</taxon>
        <taxon>Sporocadaceae</taxon>
        <taxon>Pestalotiopsis</taxon>
    </lineage>
</organism>
<keyword evidence="7" id="KW-0503">Monooxygenase</keyword>
<dbReference type="RefSeq" id="XP_007838514.1">
    <property type="nucleotide sequence ID" value="XM_007840323.1"/>
</dbReference>
<dbReference type="EMBL" id="KI912117">
    <property type="protein sequence ID" value="ETS76355.1"/>
    <property type="molecule type" value="Genomic_DNA"/>
</dbReference>
<sequence>MDLFHNTLNPLLQDHGVGGIAIFVIAAALASFTIWTAAQWYRLSHVPGPLIASLTSLWAFRASLGGQYHTIVQELQEKYGKVVRIAPNDVLISDPDTLWKINSARSLWTRGGWYASMRFNPYGDSVLSEIDMAAHDKRKAKLISGFSGKGLMDIESSLDLQLSILVDVLKRKVSQGNGQAVIDIGRVLQNFQVDLITLTGTGKAWGNLPTDKDHFNYLEDGDKSFQFIQSTAMVPPLRHLLFSPLFLRLFGSKPTTGWLGSAIPLLLFLKSAVERHTEDNNDEKPSDTMLAEWLKHKISPLEAELDLSIQLPAGTETSIGTIRGLLLYLMTTPRVYYKVKKEIAEGIQNGRISSPVTNDEAKNLPYLQAVISEGMRVASPIVAGFPKKVPPGGEVICGQMLPAGTDVHANYVSMMRDRDIFGDDIEIFRPERFIDADEATIVRRRKVIDLNFGYGRWLCLGRILAILEINKIFVELLRAFDFQVANPEKPWRRESATTTYIQAFIARVTNDPVG</sequence>
<keyword evidence="11" id="KW-1185">Reference proteome</keyword>
<feature type="binding site" description="axial binding residue" evidence="8">
    <location>
        <position position="459"/>
    </location>
    <ligand>
        <name>heme</name>
        <dbReference type="ChEBI" id="CHEBI:30413"/>
    </ligand>
    <ligandPart>
        <name>Fe</name>
        <dbReference type="ChEBI" id="CHEBI:18248"/>
    </ligandPart>
</feature>
<dbReference type="Proteomes" id="UP000030651">
    <property type="component" value="Unassembled WGS sequence"/>
</dbReference>
<proteinExistence type="inferred from homology"/>
<evidence type="ECO:0000256" key="5">
    <source>
        <dbReference type="ARBA" id="ARBA00023002"/>
    </source>
</evidence>
<comment type="similarity">
    <text evidence="2">Belongs to the cytochrome P450 family.</text>
</comment>
<dbReference type="PANTHER" id="PTHR24305">
    <property type="entry name" value="CYTOCHROME P450"/>
    <property type="match status" value="1"/>
</dbReference>
<dbReference type="OrthoDB" id="3934656at2759"/>
<evidence type="ECO:0000256" key="2">
    <source>
        <dbReference type="ARBA" id="ARBA00010617"/>
    </source>
</evidence>
<evidence type="ECO:0000256" key="9">
    <source>
        <dbReference type="SAM" id="Phobius"/>
    </source>
</evidence>
<keyword evidence="9" id="KW-0812">Transmembrane</keyword>
<evidence type="ECO:0000256" key="6">
    <source>
        <dbReference type="ARBA" id="ARBA00023004"/>
    </source>
</evidence>
<accession>W3WR62</accession>
<evidence type="ECO:0000256" key="7">
    <source>
        <dbReference type="ARBA" id="ARBA00023033"/>
    </source>
</evidence>
<dbReference type="GO" id="GO:0020037">
    <property type="term" value="F:heme binding"/>
    <property type="evidence" value="ECO:0007669"/>
    <property type="project" value="InterPro"/>
</dbReference>
<dbReference type="Pfam" id="PF00067">
    <property type="entry name" value="p450"/>
    <property type="match status" value="1"/>
</dbReference>
<keyword evidence="5" id="KW-0560">Oxidoreductase</keyword>
<evidence type="ECO:0000313" key="11">
    <source>
        <dbReference type="Proteomes" id="UP000030651"/>
    </source>
</evidence>
<dbReference type="OMA" id="CIRMDPW"/>
<keyword evidence="9" id="KW-1133">Transmembrane helix</keyword>
<evidence type="ECO:0000256" key="1">
    <source>
        <dbReference type="ARBA" id="ARBA00001971"/>
    </source>
</evidence>
<keyword evidence="4 8" id="KW-0479">Metal-binding</keyword>
<dbReference type="InterPro" id="IPR002401">
    <property type="entry name" value="Cyt_P450_E_grp-I"/>
</dbReference>
<dbReference type="GeneID" id="19276755"/>
<keyword evidence="3 8" id="KW-0349">Heme</keyword>
<dbReference type="GO" id="GO:0004497">
    <property type="term" value="F:monooxygenase activity"/>
    <property type="evidence" value="ECO:0007669"/>
    <property type="project" value="UniProtKB-KW"/>
</dbReference>
<protein>
    <submittedName>
        <fullName evidence="10">Uncharacterized protein</fullName>
    </submittedName>
</protein>
<dbReference type="InterPro" id="IPR036396">
    <property type="entry name" value="Cyt_P450_sf"/>
</dbReference>
<dbReference type="InterPro" id="IPR050121">
    <property type="entry name" value="Cytochrome_P450_monoxygenase"/>
</dbReference>
<dbReference type="PANTHER" id="PTHR24305:SF77">
    <property type="entry name" value="CYTOCHROME P450 MONOOXYGENASE"/>
    <property type="match status" value="1"/>
</dbReference>
<dbReference type="InParanoid" id="W3WR62"/>
<dbReference type="AlphaFoldDB" id="W3WR62"/>
<dbReference type="HOGENOM" id="CLU_001570_14_0_1"/>
<dbReference type="eggNOG" id="KOG0156">
    <property type="taxonomic scope" value="Eukaryota"/>
</dbReference>
<keyword evidence="6 8" id="KW-0408">Iron</keyword>
<dbReference type="PRINTS" id="PR00463">
    <property type="entry name" value="EP450I"/>
</dbReference>
<feature type="transmembrane region" description="Helical" evidence="9">
    <location>
        <begin position="20"/>
        <end position="38"/>
    </location>
</feature>
<name>W3WR62_PESFW</name>
<reference evidence="11" key="1">
    <citation type="journal article" date="2015" name="BMC Genomics">
        <title>Genomic and transcriptomic analysis of the endophytic fungus Pestalotiopsis fici reveals its lifestyle and high potential for synthesis of natural products.</title>
        <authorList>
            <person name="Wang X."/>
            <person name="Zhang X."/>
            <person name="Liu L."/>
            <person name="Xiang M."/>
            <person name="Wang W."/>
            <person name="Sun X."/>
            <person name="Che Y."/>
            <person name="Guo L."/>
            <person name="Liu G."/>
            <person name="Guo L."/>
            <person name="Wang C."/>
            <person name="Yin W.B."/>
            <person name="Stadler M."/>
            <person name="Zhang X."/>
            <person name="Liu X."/>
        </authorList>
    </citation>
    <scope>NUCLEOTIDE SEQUENCE [LARGE SCALE GENOMIC DNA]</scope>
    <source>
        <strain evidence="11">W106-1 / CGMCC3.15140</strain>
    </source>
</reference>
<evidence type="ECO:0000256" key="8">
    <source>
        <dbReference type="PIRSR" id="PIRSR602401-1"/>
    </source>
</evidence>
<dbReference type="InterPro" id="IPR001128">
    <property type="entry name" value="Cyt_P450"/>
</dbReference>
<dbReference type="GO" id="GO:0016705">
    <property type="term" value="F:oxidoreductase activity, acting on paired donors, with incorporation or reduction of molecular oxygen"/>
    <property type="evidence" value="ECO:0007669"/>
    <property type="project" value="InterPro"/>
</dbReference>
<gene>
    <name evidence="10" type="ORF">PFICI_11742</name>
</gene>